<protein>
    <submittedName>
        <fullName evidence="2">Uncharacterized protein</fullName>
    </submittedName>
</protein>
<sequence>MPSQSRQQSFTVSDPYRPPPSLAGYHTAQPPIHTLAQPWYPSPVVHQPPPPLPVYQSMPVTPPLQPVPIPALPKLVNDSKREFTDLKMALDNLLNPHTELTEHYKYRVHASIILHPMSYDSVTTTLWPASSTGTK</sequence>
<reference evidence="2 3" key="1">
    <citation type="submission" date="2023-09" db="EMBL/GenBank/DDBJ databases">
        <authorList>
            <person name="Wang M."/>
        </authorList>
    </citation>
    <scope>NUCLEOTIDE SEQUENCE [LARGE SCALE GENOMIC DNA]</scope>
    <source>
        <strain evidence="2">GT-2023</strain>
        <tissue evidence="2">Liver</tissue>
    </source>
</reference>
<dbReference type="EMBL" id="JAYMGO010000009">
    <property type="protein sequence ID" value="KAL1268380.1"/>
    <property type="molecule type" value="Genomic_DNA"/>
</dbReference>
<feature type="compositionally biased region" description="Polar residues" evidence="1">
    <location>
        <begin position="1"/>
        <end position="12"/>
    </location>
</feature>
<gene>
    <name evidence="2" type="ORF">QQF64_033743</name>
</gene>
<dbReference type="Proteomes" id="UP001558613">
    <property type="component" value="Unassembled WGS sequence"/>
</dbReference>
<evidence type="ECO:0000313" key="3">
    <source>
        <dbReference type="Proteomes" id="UP001558613"/>
    </source>
</evidence>
<proteinExistence type="predicted"/>
<comment type="caution">
    <text evidence="2">The sequence shown here is derived from an EMBL/GenBank/DDBJ whole genome shotgun (WGS) entry which is preliminary data.</text>
</comment>
<evidence type="ECO:0000313" key="2">
    <source>
        <dbReference type="EMBL" id="KAL1268380.1"/>
    </source>
</evidence>
<feature type="region of interest" description="Disordered" evidence="1">
    <location>
        <begin position="1"/>
        <end position="28"/>
    </location>
</feature>
<keyword evidence="3" id="KW-1185">Reference proteome</keyword>
<organism evidence="2 3">
    <name type="scientific">Cirrhinus molitorella</name>
    <name type="common">mud carp</name>
    <dbReference type="NCBI Taxonomy" id="172907"/>
    <lineage>
        <taxon>Eukaryota</taxon>
        <taxon>Metazoa</taxon>
        <taxon>Chordata</taxon>
        <taxon>Craniata</taxon>
        <taxon>Vertebrata</taxon>
        <taxon>Euteleostomi</taxon>
        <taxon>Actinopterygii</taxon>
        <taxon>Neopterygii</taxon>
        <taxon>Teleostei</taxon>
        <taxon>Ostariophysi</taxon>
        <taxon>Cypriniformes</taxon>
        <taxon>Cyprinidae</taxon>
        <taxon>Labeoninae</taxon>
        <taxon>Labeonini</taxon>
        <taxon>Cirrhinus</taxon>
    </lineage>
</organism>
<evidence type="ECO:0000256" key="1">
    <source>
        <dbReference type="SAM" id="MobiDB-lite"/>
    </source>
</evidence>
<accession>A0ABR3MUR8</accession>
<name>A0ABR3MUR8_9TELE</name>